<evidence type="ECO:0000313" key="2">
    <source>
        <dbReference type="Proteomes" id="UP001295684"/>
    </source>
</evidence>
<gene>
    <name evidence="1" type="ORF">ECRASSUSDP1_LOCUS21651</name>
</gene>
<sequence>MEDQIYENSVLEKEQKAIKGIYEAVFDWIGGWEFLELDNMRWRQVKDLQWEMEAFGRKIRKLGLKYVDECVIRSGGDGKMLKRFMQACFIKRIQQLVVRFWRDKRENSVVYRVLVGKFIPKVDLSLELCDFKISSREFRKIIQVGRTIEEMIFVGCILDLTDLKLSSSLSYYIKKINFLDNYGLADFYFQRSQDNITNLLKAGSVTNMKSSLEMIQTDLCKGIEKLQIIALLLNFTQVSIKI</sequence>
<organism evidence="1 2">
    <name type="scientific">Euplotes crassus</name>
    <dbReference type="NCBI Taxonomy" id="5936"/>
    <lineage>
        <taxon>Eukaryota</taxon>
        <taxon>Sar</taxon>
        <taxon>Alveolata</taxon>
        <taxon>Ciliophora</taxon>
        <taxon>Intramacronucleata</taxon>
        <taxon>Spirotrichea</taxon>
        <taxon>Hypotrichia</taxon>
        <taxon>Euplotida</taxon>
        <taxon>Euplotidae</taxon>
        <taxon>Moneuplotes</taxon>
    </lineage>
</organism>
<keyword evidence="2" id="KW-1185">Reference proteome</keyword>
<accession>A0AAD1XWK5</accession>
<evidence type="ECO:0000313" key="1">
    <source>
        <dbReference type="EMBL" id="CAI2380219.1"/>
    </source>
</evidence>
<proteinExistence type="predicted"/>
<dbReference type="EMBL" id="CAMPGE010022154">
    <property type="protein sequence ID" value="CAI2380219.1"/>
    <property type="molecule type" value="Genomic_DNA"/>
</dbReference>
<dbReference type="Proteomes" id="UP001295684">
    <property type="component" value="Unassembled WGS sequence"/>
</dbReference>
<reference evidence="1" key="1">
    <citation type="submission" date="2023-07" db="EMBL/GenBank/DDBJ databases">
        <authorList>
            <consortium name="AG Swart"/>
            <person name="Singh M."/>
            <person name="Singh A."/>
            <person name="Seah K."/>
            <person name="Emmerich C."/>
        </authorList>
    </citation>
    <scope>NUCLEOTIDE SEQUENCE</scope>
    <source>
        <strain evidence="1">DP1</strain>
    </source>
</reference>
<dbReference type="AlphaFoldDB" id="A0AAD1XWK5"/>
<comment type="caution">
    <text evidence="1">The sequence shown here is derived from an EMBL/GenBank/DDBJ whole genome shotgun (WGS) entry which is preliminary data.</text>
</comment>
<name>A0AAD1XWK5_EUPCR</name>
<protein>
    <submittedName>
        <fullName evidence="1">Uncharacterized protein</fullName>
    </submittedName>
</protein>